<dbReference type="SUPFAM" id="SSF50814">
    <property type="entry name" value="Lipocalins"/>
    <property type="match status" value="1"/>
</dbReference>
<sequence length="129" mass="14088">MDLFLRETGIGFVTRSALAAAGYGVGSMQNTITHTGDVLEIITKCLGRTHSVKFVADGAEHDAKDPVDGRPVKFLASWEEDGHSMRVTGHWAQSGKAVPEMRRFMEGGEMHVQQTASTGRAVTRVFRRA</sequence>
<gene>
    <name evidence="1" type="ORF">BRAN1462_LOCUS11820</name>
</gene>
<proteinExistence type="predicted"/>
<dbReference type="EMBL" id="HBGW01018756">
    <property type="protein sequence ID" value="CAD9528211.1"/>
    <property type="molecule type" value="Transcribed_RNA"/>
</dbReference>
<organism evidence="1">
    <name type="scientific">Zooxanthella nutricula</name>
    <dbReference type="NCBI Taxonomy" id="1333877"/>
    <lineage>
        <taxon>Eukaryota</taxon>
        <taxon>Sar</taxon>
        <taxon>Alveolata</taxon>
        <taxon>Dinophyceae</taxon>
        <taxon>Peridiniales</taxon>
        <taxon>Peridiniales incertae sedis</taxon>
        <taxon>Zooxanthella</taxon>
    </lineage>
</organism>
<reference evidence="1" key="1">
    <citation type="submission" date="2021-01" db="EMBL/GenBank/DDBJ databases">
        <authorList>
            <person name="Corre E."/>
            <person name="Pelletier E."/>
            <person name="Niang G."/>
            <person name="Scheremetjew M."/>
            <person name="Finn R."/>
            <person name="Kale V."/>
            <person name="Holt S."/>
            <person name="Cochrane G."/>
            <person name="Meng A."/>
            <person name="Brown T."/>
            <person name="Cohen L."/>
        </authorList>
    </citation>
    <scope>NUCLEOTIDE SEQUENCE</scope>
    <source>
        <strain evidence="1">RCC3387</strain>
    </source>
</reference>
<protein>
    <submittedName>
        <fullName evidence="1">Uncharacterized protein</fullName>
    </submittedName>
</protein>
<accession>A0A7S2IT17</accession>
<dbReference type="Gene3D" id="2.40.128.20">
    <property type="match status" value="1"/>
</dbReference>
<dbReference type="AlphaFoldDB" id="A0A7S2IT17"/>
<evidence type="ECO:0000313" key="1">
    <source>
        <dbReference type="EMBL" id="CAD9528211.1"/>
    </source>
</evidence>
<dbReference type="InterPro" id="IPR012674">
    <property type="entry name" value="Calycin"/>
</dbReference>
<name>A0A7S2IT17_9DINO</name>